<proteinExistence type="inferred from homology"/>
<evidence type="ECO:0000256" key="10">
    <source>
        <dbReference type="ARBA" id="ARBA00023034"/>
    </source>
</evidence>
<keyword evidence="4 17" id="KW-0328">Glycosyltransferase</keyword>
<evidence type="ECO:0000256" key="11">
    <source>
        <dbReference type="ARBA" id="ARBA00023136"/>
    </source>
</evidence>
<evidence type="ECO:0000256" key="5">
    <source>
        <dbReference type="ARBA" id="ARBA00022679"/>
    </source>
</evidence>
<comment type="function">
    <text evidence="13 17">Initiates complex N-linked carbohydrate formation. Essential for the conversion of high-mannose to hybrid and complex N-glycans.</text>
</comment>
<dbReference type="SUPFAM" id="SSF53448">
    <property type="entry name" value="Nucleotide-diphospho-sugar transferases"/>
    <property type="match status" value="1"/>
</dbReference>
<dbReference type="GO" id="GO:0003827">
    <property type="term" value="F:alpha-1,3-mannosylglycoprotein 2-beta-N-acetylglucosaminyltransferase activity"/>
    <property type="evidence" value="ECO:0007669"/>
    <property type="project" value="UniProtKB-UniRule"/>
</dbReference>
<comment type="pathway">
    <text evidence="2 17">Protein modification; protein glycosylation.</text>
</comment>
<dbReference type="EC" id="2.4.1.101" evidence="14 17"/>
<keyword evidence="6" id="KW-0812">Transmembrane</keyword>
<evidence type="ECO:0000256" key="17">
    <source>
        <dbReference type="RuleBase" id="RU368119"/>
    </source>
</evidence>
<dbReference type="GO" id="GO:0006487">
    <property type="term" value="P:protein N-linked glycosylation"/>
    <property type="evidence" value="ECO:0007669"/>
    <property type="project" value="TreeGrafter"/>
</dbReference>
<evidence type="ECO:0000256" key="14">
    <source>
        <dbReference type="ARBA" id="ARBA00038949"/>
    </source>
</evidence>
<accession>A0AAF3J7P1</accession>
<evidence type="ECO:0000256" key="6">
    <source>
        <dbReference type="ARBA" id="ARBA00022692"/>
    </source>
</evidence>
<evidence type="ECO:0000256" key="9">
    <source>
        <dbReference type="ARBA" id="ARBA00022989"/>
    </source>
</evidence>
<dbReference type="PANTHER" id="PTHR10468">
    <property type="entry name" value="PROTEIN O-LINKED-MANNOSE BETA-1,2-N-ACETYLGLUCOSAMINYLTRANSFERASE 1/ALPHA-1,3-MANNOSYL-GLYCOPROTEIN 2-BETA-N-ACETYLGLUCOSAMINYLTRANSFERASE"/>
    <property type="match status" value="1"/>
</dbReference>
<keyword evidence="18" id="KW-0175">Coiled coil</keyword>
<reference evidence="20" key="1">
    <citation type="submission" date="2024-02" db="UniProtKB">
        <authorList>
            <consortium name="WormBaseParasite"/>
        </authorList>
    </citation>
    <scope>IDENTIFICATION</scope>
</reference>
<evidence type="ECO:0000313" key="20">
    <source>
        <dbReference type="WBParaSite" id="MBELARI_LOCUS21404"/>
    </source>
</evidence>
<dbReference type="PANTHER" id="PTHR10468:SF0">
    <property type="entry name" value="ALPHA-1,3-MANNOSYL-GLYCOPROTEIN 2-BETA-N-ACETYLGLUCOSAMINYLTRANSFERASE"/>
    <property type="match status" value="1"/>
</dbReference>
<evidence type="ECO:0000256" key="4">
    <source>
        <dbReference type="ARBA" id="ARBA00022676"/>
    </source>
</evidence>
<feature type="coiled-coil region" evidence="18">
    <location>
        <begin position="33"/>
        <end position="67"/>
    </location>
</feature>
<dbReference type="Pfam" id="PF03071">
    <property type="entry name" value="GNT-I"/>
    <property type="match status" value="1"/>
</dbReference>
<evidence type="ECO:0000256" key="16">
    <source>
        <dbReference type="ARBA" id="ARBA00049421"/>
    </source>
</evidence>
<organism evidence="19 20">
    <name type="scientific">Mesorhabditis belari</name>
    <dbReference type="NCBI Taxonomy" id="2138241"/>
    <lineage>
        <taxon>Eukaryota</taxon>
        <taxon>Metazoa</taxon>
        <taxon>Ecdysozoa</taxon>
        <taxon>Nematoda</taxon>
        <taxon>Chromadorea</taxon>
        <taxon>Rhabditida</taxon>
        <taxon>Rhabditina</taxon>
        <taxon>Rhabditomorpha</taxon>
        <taxon>Rhabditoidea</taxon>
        <taxon>Rhabditidae</taxon>
        <taxon>Mesorhabditinae</taxon>
        <taxon>Mesorhabditis</taxon>
    </lineage>
</organism>
<comment type="cofactor">
    <cofactor evidence="17">
        <name>Mn(2+)</name>
        <dbReference type="ChEBI" id="CHEBI:29035"/>
    </cofactor>
    <text evidence="17">The cofactor is mostly bound to the substrate.</text>
</comment>
<sequence>MPRTRWLIVGLTTTIIFWLYVASHTFNNSHEVVLERNHEVSELRQRIIDLEKELNLENESMNRLQEEVKQSAYAQQKAIKSRAERLGKVPSNGHGAWKEPIPVLVFACNRQDAVGHHIQQLIHYRPSAERFPIVVSQDCDDMPTANVIKSFGEQVIYVKHIAGDKANITVAKNHLRWVTYYRIARHYKLALRHVFEKLGHTSVIITEDDLDIAPDFFEYFSATRFLLDEDQSLYCVSAWNDNGKPHSIDMKVRKN</sequence>
<keyword evidence="12 17" id="KW-0464">Manganese</keyword>
<keyword evidence="7 17" id="KW-0479">Metal-binding</keyword>
<dbReference type="InterPro" id="IPR004139">
    <property type="entry name" value="Glyco_trans_13"/>
</dbReference>
<keyword evidence="11" id="KW-0472">Membrane</keyword>
<dbReference type="InterPro" id="IPR052261">
    <property type="entry name" value="Glycosyltransferase_13"/>
</dbReference>
<comment type="subcellular location">
    <subcellularLocation>
        <location evidence="1 17">Golgi apparatus membrane</location>
        <topology evidence="1 17">Single-pass type II membrane protein</topology>
    </subcellularLocation>
</comment>
<comment type="similarity">
    <text evidence="3 17">Belongs to the glycosyltransferase 13 family.</text>
</comment>
<comment type="catalytic activity">
    <reaction evidence="16 17">
        <text>N(4)-(alpha-D-Man-(1-&gt;3)-[alpha-D-Man-(1-&gt;3)-[alpha-D-Man-(1-&gt;6)]-alpha-D-Man-(1-&gt;6)]-beta-D-Man-(1-&gt;4)-beta-D-GlcNAc-(1-&gt;4)-beta-D-GlcNAc)-L-asparaginyl-[protein] (N-glucan mannose isomer 5A1,2) + UDP-N-acetyl-alpha-D-glucosamine = N(4)-{beta-D-GlcNAc-(1-&gt;2)-alpha-D-Man-(1-&gt;3)-[alpha-D-Man-(1-&gt;3)-[alpha-D-Man-(1-&gt;6)]-alpha-D-Man-(1-&gt;6)]-beta-D-Man-(1-&gt;4)-beta-D-GlcNAc-(1-&gt;4)-beta-D-GlcNAc}-L-asparaginyl-[protein] + UDP + H(+)</text>
        <dbReference type="Rhea" id="RHEA:11456"/>
        <dbReference type="Rhea" id="RHEA-COMP:14367"/>
        <dbReference type="Rhea" id="RHEA-COMP:14368"/>
        <dbReference type="ChEBI" id="CHEBI:15378"/>
        <dbReference type="ChEBI" id="CHEBI:57705"/>
        <dbReference type="ChEBI" id="CHEBI:58223"/>
        <dbReference type="ChEBI" id="CHEBI:59087"/>
        <dbReference type="ChEBI" id="CHEBI:60625"/>
        <dbReference type="EC" id="2.4.1.101"/>
    </reaction>
</comment>
<keyword evidence="10 17" id="KW-0333">Golgi apparatus</keyword>
<evidence type="ECO:0000256" key="13">
    <source>
        <dbReference type="ARBA" id="ARBA00037706"/>
    </source>
</evidence>
<dbReference type="Proteomes" id="UP000887575">
    <property type="component" value="Unassembled WGS sequence"/>
</dbReference>
<evidence type="ECO:0000256" key="8">
    <source>
        <dbReference type="ARBA" id="ARBA00022968"/>
    </source>
</evidence>
<keyword evidence="8 17" id="KW-0735">Signal-anchor</keyword>
<evidence type="ECO:0000256" key="2">
    <source>
        <dbReference type="ARBA" id="ARBA00004922"/>
    </source>
</evidence>
<dbReference type="InterPro" id="IPR029044">
    <property type="entry name" value="Nucleotide-diphossugar_trans"/>
</dbReference>
<keyword evidence="5" id="KW-0808">Transferase</keyword>
<dbReference type="GO" id="GO:0030145">
    <property type="term" value="F:manganese ion binding"/>
    <property type="evidence" value="ECO:0007669"/>
    <property type="project" value="UniProtKB-UniRule"/>
</dbReference>
<keyword evidence="19" id="KW-1185">Reference proteome</keyword>
<dbReference type="Gene3D" id="3.90.550.10">
    <property type="entry name" value="Spore Coat Polysaccharide Biosynthesis Protein SpsA, Chain A"/>
    <property type="match status" value="1"/>
</dbReference>
<evidence type="ECO:0000313" key="19">
    <source>
        <dbReference type="Proteomes" id="UP000887575"/>
    </source>
</evidence>
<evidence type="ECO:0000256" key="7">
    <source>
        <dbReference type="ARBA" id="ARBA00022723"/>
    </source>
</evidence>
<dbReference type="AlphaFoldDB" id="A0AAF3J7P1"/>
<evidence type="ECO:0000256" key="1">
    <source>
        <dbReference type="ARBA" id="ARBA00004323"/>
    </source>
</evidence>
<dbReference type="WBParaSite" id="MBELARI_LOCUS21404">
    <property type="protein sequence ID" value="MBELARI_LOCUS21404"/>
    <property type="gene ID" value="MBELARI_LOCUS21404"/>
</dbReference>
<evidence type="ECO:0000256" key="3">
    <source>
        <dbReference type="ARBA" id="ARBA00006492"/>
    </source>
</evidence>
<keyword evidence="9" id="KW-1133">Transmembrane helix</keyword>
<protein>
    <recommendedName>
        <fullName evidence="14 17">Alpha-1,3-mannosyl-glycoprotein 2-beta-N-acetylglucosaminyltransferase</fullName>
        <shortName evidence="17">GNT-I</shortName>
        <shortName evidence="17">GlcNAc-T I</shortName>
        <ecNumber evidence="14 17">2.4.1.101</ecNumber>
    </recommendedName>
    <alternativeName>
        <fullName evidence="15 17">N-glycosyl-oligosaccharide-glycoprotein N-acetylglucosaminyltransferase I</fullName>
    </alternativeName>
</protein>
<dbReference type="GO" id="GO:0000139">
    <property type="term" value="C:Golgi membrane"/>
    <property type="evidence" value="ECO:0007669"/>
    <property type="project" value="UniProtKB-SubCell"/>
</dbReference>
<evidence type="ECO:0000256" key="12">
    <source>
        <dbReference type="ARBA" id="ARBA00023211"/>
    </source>
</evidence>
<evidence type="ECO:0000256" key="15">
    <source>
        <dbReference type="ARBA" id="ARBA00041712"/>
    </source>
</evidence>
<evidence type="ECO:0000256" key="18">
    <source>
        <dbReference type="SAM" id="Coils"/>
    </source>
</evidence>
<name>A0AAF3J7P1_9BILA</name>